<keyword evidence="1" id="KW-1003">Cell membrane</keyword>
<evidence type="ECO:0000256" key="10">
    <source>
        <dbReference type="ARBA" id="ARBA00023317"/>
    </source>
</evidence>
<accession>A0A9E7QZQ0</accession>
<dbReference type="KEGG" id="ssai:N0B31_12740"/>
<keyword evidence="6" id="KW-0865">Zymogen</keyword>
<dbReference type="InterPro" id="IPR033175">
    <property type="entry name" value="PSD-A"/>
</dbReference>
<dbReference type="RefSeq" id="WP_260592010.1">
    <property type="nucleotide sequence ID" value="NZ_CP104003.1"/>
</dbReference>
<keyword evidence="7" id="KW-0594">Phospholipid biosynthesis</keyword>
<dbReference type="GO" id="GO:0008654">
    <property type="term" value="P:phospholipid biosynthetic process"/>
    <property type="evidence" value="ECO:0007669"/>
    <property type="project" value="UniProtKB-KW"/>
</dbReference>
<dbReference type="NCBIfam" id="NF038088">
    <property type="entry name" value="anchor_synt_D"/>
    <property type="match status" value="1"/>
</dbReference>
<dbReference type="EMBL" id="CP104003">
    <property type="protein sequence ID" value="UWM53015.1"/>
    <property type="molecule type" value="Genomic_DNA"/>
</dbReference>
<evidence type="ECO:0000256" key="6">
    <source>
        <dbReference type="ARBA" id="ARBA00023145"/>
    </source>
</evidence>
<dbReference type="GeneID" id="74943304"/>
<evidence type="ECO:0000256" key="7">
    <source>
        <dbReference type="ARBA" id="ARBA00023209"/>
    </source>
</evidence>
<gene>
    <name evidence="11" type="ORF">N0B31_12740</name>
</gene>
<keyword evidence="10" id="KW-0670">Pyruvate</keyword>
<keyword evidence="3" id="KW-0210">Decarboxylase</keyword>
<dbReference type="Proteomes" id="UP001057580">
    <property type="component" value="Chromosome"/>
</dbReference>
<dbReference type="PANTHER" id="PTHR35809">
    <property type="entry name" value="ARCHAETIDYLSERINE DECARBOXYLASE PROENZYME-RELATED"/>
    <property type="match status" value="1"/>
</dbReference>
<keyword evidence="4" id="KW-0443">Lipid metabolism</keyword>
<keyword evidence="2" id="KW-0444">Lipid biosynthesis</keyword>
<name>A0A9E7QZQ0_9EURY</name>
<evidence type="ECO:0000313" key="11">
    <source>
        <dbReference type="EMBL" id="UWM53015.1"/>
    </source>
</evidence>
<evidence type="ECO:0000256" key="8">
    <source>
        <dbReference type="ARBA" id="ARBA00023239"/>
    </source>
</evidence>
<keyword evidence="5" id="KW-0472">Membrane</keyword>
<dbReference type="PANTHER" id="PTHR35809:SF1">
    <property type="entry name" value="ARCHAETIDYLSERINE DECARBOXYLASE PROENZYME-RELATED"/>
    <property type="match status" value="1"/>
</dbReference>
<organism evidence="11 12">
    <name type="scientific">Salinirubellus salinus</name>
    <dbReference type="NCBI Taxonomy" id="1364945"/>
    <lineage>
        <taxon>Archaea</taxon>
        <taxon>Methanobacteriati</taxon>
        <taxon>Methanobacteriota</taxon>
        <taxon>Stenosarchaea group</taxon>
        <taxon>Halobacteria</taxon>
        <taxon>Halobacteriales</taxon>
        <taxon>Natronomonadaceae</taxon>
        <taxon>Salinirubellus</taxon>
    </lineage>
</organism>
<evidence type="ECO:0000256" key="2">
    <source>
        <dbReference type="ARBA" id="ARBA00022516"/>
    </source>
</evidence>
<evidence type="ECO:0000256" key="4">
    <source>
        <dbReference type="ARBA" id="ARBA00023098"/>
    </source>
</evidence>
<dbReference type="AlphaFoldDB" id="A0A9E7QZQ0"/>
<protein>
    <submittedName>
        <fullName evidence="11">Protein sorting system archaetidylserine decarboxylase</fullName>
    </submittedName>
</protein>
<dbReference type="InterPro" id="IPR003817">
    <property type="entry name" value="PS_Dcarbxylase"/>
</dbReference>
<evidence type="ECO:0000256" key="9">
    <source>
        <dbReference type="ARBA" id="ARBA00023264"/>
    </source>
</evidence>
<evidence type="ECO:0000256" key="3">
    <source>
        <dbReference type="ARBA" id="ARBA00022793"/>
    </source>
</evidence>
<evidence type="ECO:0000256" key="5">
    <source>
        <dbReference type="ARBA" id="ARBA00023136"/>
    </source>
</evidence>
<reference evidence="11" key="1">
    <citation type="submission" date="2022-09" db="EMBL/GenBank/DDBJ databases">
        <title>Diverse halophilic archaea isolated from saline environments.</title>
        <authorList>
            <person name="Cui H.-L."/>
        </authorList>
    </citation>
    <scope>NUCLEOTIDE SEQUENCE</scope>
    <source>
        <strain evidence="11">ZS-35-S2</strain>
    </source>
</reference>
<dbReference type="GO" id="GO:0004609">
    <property type="term" value="F:phosphatidylserine decarboxylase activity"/>
    <property type="evidence" value="ECO:0007669"/>
    <property type="project" value="InterPro"/>
</dbReference>
<keyword evidence="9" id="KW-1208">Phospholipid metabolism</keyword>
<evidence type="ECO:0000313" key="12">
    <source>
        <dbReference type="Proteomes" id="UP001057580"/>
    </source>
</evidence>
<dbReference type="Pfam" id="PF02666">
    <property type="entry name" value="PS_Dcarbxylase"/>
    <property type="match status" value="1"/>
</dbReference>
<proteinExistence type="predicted"/>
<keyword evidence="8" id="KW-0456">Lyase</keyword>
<keyword evidence="12" id="KW-1185">Reference proteome</keyword>
<evidence type="ECO:0000256" key="1">
    <source>
        <dbReference type="ARBA" id="ARBA00022475"/>
    </source>
</evidence>
<sequence>MSGFRVAPGTLRLALVCGLVPVLLAPLFPPAVLLVPVAFGVAVWFNRDPSRTPTATDGYLSPADGRVSVVREEEHAGETRVRVAVFMNVTDVHVNRMPAPATVESVTHEPGKHLPAFTKESDRNERVRFDCGAFEVTLIAGAVARRIHPWVDGGAELERGQRFAHISFGSRADVLFPPEVSLADVVVERGEKVRAGESVLVA</sequence>